<evidence type="ECO:0000256" key="1">
    <source>
        <dbReference type="SAM" id="MobiDB-lite"/>
    </source>
</evidence>
<organism evidence="2 3">
    <name type="scientific">Brevundimonas phage vB_BpoS-Kabachok</name>
    <dbReference type="NCBI Taxonomy" id="2948600"/>
    <lineage>
        <taxon>Viruses</taxon>
        <taxon>Duplodnaviria</taxon>
        <taxon>Heunggongvirae</taxon>
        <taxon>Uroviricota</taxon>
        <taxon>Caudoviricetes</taxon>
        <taxon>Jeanschmidtviridae</taxon>
        <taxon>Marchewkavirus</taxon>
        <taxon>Marchewkavirus kabachok</taxon>
    </lineage>
</organism>
<dbReference type="Proteomes" id="UP001056685">
    <property type="component" value="Segment"/>
</dbReference>
<evidence type="ECO:0000313" key="2">
    <source>
        <dbReference type="EMBL" id="USN14265.1"/>
    </source>
</evidence>
<keyword evidence="3" id="KW-1185">Reference proteome</keyword>
<evidence type="ECO:0000313" key="3">
    <source>
        <dbReference type="Proteomes" id="UP001056685"/>
    </source>
</evidence>
<feature type="region of interest" description="Disordered" evidence="1">
    <location>
        <begin position="1"/>
        <end position="25"/>
    </location>
</feature>
<reference evidence="2" key="1">
    <citation type="submission" date="2022-05" db="EMBL/GenBank/DDBJ databases">
        <authorList>
            <person name="Friedrich I."/>
            <person name="Poehlein A."/>
            <person name="Schneider D."/>
            <person name="Hertel R."/>
            <person name="Daniel R."/>
        </authorList>
    </citation>
    <scope>NUCLEOTIDE SEQUENCE</scope>
</reference>
<sequence length="261" mass="27998">MAIQNKHSATPNARPHLLPGQVGHNTADRRLHLRVDGRPESIHLPSAASGVAPATGPQGAPLSRKAGVLTWDPDLAPLAVVDGVVAVDAPPGGFAVPGLAFDGAPEEADLPAETILFETFHVASDTIRLTEAGVWLSAGAGAVRIGLYDSADHLVFSHIEEAPLNGVMLRLALNTRLRRGAYRAYLWTQEARTVRRINGWRLGQGFDAYGAGGEPRFIHGHRATGDFLNGVFLNDFVTPLEPEYAEAPGEKKAVWFNWALD</sequence>
<feature type="compositionally biased region" description="Polar residues" evidence="1">
    <location>
        <begin position="1"/>
        <end position="11"/>
    </location>
</feature>
<proteinExistence type="predicted"/>
<accession>A0A9E7MPP2</accession>
<protein>
    <submittedName>
        <fullName evidence="2">Uncharacterized protein</fullName>
    </submittedName>
</protein>
<gene>
    <name evidence="2" type="ORF">KABACHOK_04520</name>
</gene>
<dbReference type="EMBL" id="ON529852">
    <property type="protein sequence ID" value="USN14265.1"/>
    <property type="molecule type" value="Genomic_DNA"/>
</dbReference>
<name>A0A9E7MPP2_9CAUD</name>